<name>A0ABQ2CI50_9GAMM</name>
<comment type="caution">
    <text evidence="2">The sequence shown here is derived from an EMBL/GenBank/DDBJ whole genome shotgun (WGS) entry which is preliminary data.</text>
</comment>
<keyword evidence="1" id="KW-0812">Transmembrane</keyword>
<dbReference type="InterPro" id="IPR021733">
    <property type="entry name" value="DUF3304"/>
</dbReference>
<evidence type="ECO:0000313" key="2">
    <source>
        <dbReference type="EMBL" id="GGI90293.1"/>
    </source>
</evidence>
<proteinExistence type="predicted"/>
<accession>A0ABQ2CI50</accession>
<reference evidence="3" key="1">
    <citation type="journal article" date="2019" name="Int. J. Syst. Evol. Microbiol.">
        <title>The Global Catalogue of Microorganisms (GCM) 10K type strain sequencing project: providing services to taxonomists for standard genome sequencing and annotation.</title>
        <authorList>
            <consortium name="The Broad Institute Genomics Platform"/>
            <consortium name="The Broad Institute Genome Sequencing Center for Infectious Disease"/>
            <person name="Wu L."/>
            <person name="Ma J."/>
        </authorList>
    </citation>
    <scope>NUCLEOTIDE SEQUENCE [LARGE SCALE GENOMIC DNA]</scope>
    <source>
        <strain evidence="3">JCM 11590</strain>
    </source>
</reference>
<protein>
    <recommendedName>
        <fullName evidence="4">DUF3304 domain-containing protein</fullName>
    </recommendedName>
</protein>
<keyword evidence="1" id="KW-0472">Membrane</keyword>
<evidence type="ECO:0000256" key="1">
    <source>
        <dbReference type="SAM" id="Phobius"/>
    </source>
</evidence>
<dbReference type="Pfam" id="PF11745">
    <property type="entry name" value="DUF3304"/>
    <property type="match status" value="1"/>
</dbReference>
<dbReference type="RefSeq" id="WP_188634854.1">
    <property type="nucleotide sequence ID" value="NZ_BMNN01000001.1"/>
</dbReference>
<gene>
    <name evidence="2" type="ORF">GCM10009083_03330</name>
</gene>
<keyword evidence="1" id="KW-1133">Transmembrane helix</keyword>
<sequence>MTRLYHKWLIMPKAVRWPLVILFYLSLISTYVLWQNQRSGGVYLYGHNHTDRPIFSYWVDDNWGGNGGVTCCWRIRGETLRVAWIVSRTRAQAEQGMEEMRHEVELPNPPRERDDLYLHVHFFPGNQVRLAWAPGHGTPYAGFKEAPVAGIAP</sequence>
<organism evidence="2 3">
    <name type="scientific">Halopseudomonas pertucinogena</name>
    <dbReference type="NCBI Taxonomy" id="86175"/>
    <lineage>
        <taxon>Bacteria</taxon>
        <taxon>Pseudomonadati</taxon>
        <taxon>Pseudomonadota</taxon>
        <taxon>Gammaproteobacteria</taxon>
        <taxon>Pseudomonadales</taxon>
        <taxon>Pseudomonadaceae</taxon>
        <taxon>Halopseudomonas</taxon>
    </lineage>
</organism>
<evidence type="ECO:0008006" key="4">
    <source>
        <dbReference type="Google" id="ProtNLM"/>
    </source>
</evidence>
<keyword evidence="3" id="KW-1185">Reference proteome</keyword>
<dbReference type="Proteomes" id="UP000633263">
    <property type="component" value="Unassembled WGS sequence"/>
</dbReference>
<dbReference type="EMBL" id="BMNN01000001">
    <property type="protein sequence ID" value="GGI90293.1"/>
    <property type="molecule type" value="Genomic_DNA"/>
</dbReference>
<evidence type="ECO:0000313" key="3">
    <source>
        <dbReference type="Proteomes" id="UP000633263"/>
    </source>
</evidence>
<feature type="transmembrane region" description="Helical" evidence="1">
    <location>
        <begin position="15"/>
        <end position="34"/>
    </location>
</feature>